<dbReference type="HAMAP" id="MF_00418">
    <property type="entry name" value="DapA"/>
    <property type="match status" value="1"/>
</dbReference>
<comment type="catalytic activity">
    <reaction evidence="11 12">
        <text>L-aspartate 4-semialdehyde + pyruvate = (2S,4S)-4-hydroxy-2,3,4,5-tetrahydrodipicolinate + H2O + H(+)</text>
        <dbReference type="Rhea" id="RHEA:34171"/>
        <dbReference type="ChEBI" id="CHEBI:15361"/>
        <dbReference type="ChEBI" id="CHEBI:15377"/>
        <dbReference type="ChEBI" id="CHEBI:15378"/>
        <dbReference type="ChEBI" id="CHEBI:67139"/>
        <dbReference type="ChEBI" id="CHEBI:537519"/>
        <dbReference type="EC" id="4.3.3.7"/>
    </reaction>
</comment>
<dbReference type="InterPro" id="IPR005263">
    <property type="entry name" value="DapA"/>
</dbReference>
<keyword evidence="6 12" id="KW-0028">Amino-acid biosynthesis</keyword>
<evidence type="ECO:0000256" key="8">
    <source>
        <dbReference type="ARBA" id="ARBA00023154"/>
    </source>
</evidence>
<proteinExistence type="inferred from homology"/>
<feature type="active site" description="Proton donor/acceptor" evidence="12 14">
    <location>
        <position position="130"/>
    </location>
</feature>
<dbReference type="InterPro" id="IPR002220">
    <property type="entry name" value="DapA-like"/>
</dbReference>
<comment type="similarity">
    <text evidence="3 12 13">Belongs to the DapA family.</text>
</comment>
<evidence type="ECO:0000256" key="12">
    <source>
        <dbReference type="HAMAP-Rule" id="MF_00418"/>
    </source>
</evidence>
<dbReference type="EC" id="4.3.3.7" evidence="4 12"/>
<dbReference type="GO" id="GO:0009089">
    <property type="term" value="P:lysine biosynthetic process via diaminopimelate"/>
    <property type="evidence" value="ECO:0007669"/>
    <property type="project" value="UniProtKB-UniRule"/>
</dbReference>
<comment type="caution">
    <text evidence="12">Was originally thought to be a dihydrodipicolinate synthase (DHDPS), catalyzing the condensation of (S)-aspartate-beta-semialdehyde [(S)-ASA] and pyruvate to dihydrodipicolinate (DHDP). However, it was shown in E.coli that the product of the enzymatic reaction is not dihydrodipicolinate but in fact (4S)-4-hydroxy-2,3,4,5-tetrahydro-(2S)-dipicolinic acid (HTPA), and that the consecutive dehydration reaction leading to DHDP is not spontaneous but catalyzed by DapB.</text>
</comment>
<name>A0A7C0VB08_UNCW3</name>
<evidence type="ECO:0000256" key="6">
    <source>
        <dbReference type="ARBA" id="ARBA00022605"/>
    </source>
</evidence>
<dbReference type="PROSITE" id="PS00666">
    <property type="entry name" value="DHDPS_2"/>
    <property type="match status" value="1"/>
</dbReference>
<dbReference type="CDD" id="cd00950">
    <property type="entry name" value="DHDPS"/>
    <property type="match status" value="1"/>
</dbReference>
<gene>
    <name evidence="12" type="primary">dapA</name>
    <name evidence="16" type="ORF">ENF18_06630</name>
</gene>
<feature type="binding site" evidence="12 15">
    <location>
        <position position="200"/>
    </location>
    <ligand>
        <name>pyruvate</name>
        <dbReference type="ChEBI" id="CHEBI:15361"/>
    </ligand>
</feature>
<dbReference type="GO" id="GO:0005829">
    <property type="term" value="C:cytosol"/>
    <property type="evidence" value="ECO:0007669"/>
    <property type="project" value="TreeGrafter"/>
</dbReference>
<dbReference type="Proteomes" id="UP000885847">
    <property type="component" value="Unassembled WGS sequence"/>
</dbReference>
<keyword evidence="9 12" id="KW-0456">Lyase</keyword>
<sequence>MLKGSIVALSTPFKDDGVNIDTLKKLIEFHNKNKTDGILVLGTTGESPTISDKEREEIIATALSLSKSPVIVGTGTNSTEKTIKMTKKAWELGAEYALVITPYYNKPNQEGLYQHFRRVAEAVDIKIIIYNVPSRTGISILPETVAKLAEIKNIVGIKEASGNLKNMTEIIQFTPDDFVLLSGDDFLTLPIMSIGGKGVISVTANVVPERVHMFTRLCLEGKFTEAQKMNYEIYELSMAMFIDTNPIPVKEALNLMGFDMGEPRLPLVKLGEEKREKLKGILKKYGVI</sequence>
<dbReference type="InterPro" id="IPR020624">
    <property type="entry name" value="Schiff_base-form_aldolases_CS"/>
</dbReference>
<evidence type="ECO:0000256" key="15">
    <source>
        <dbReference type="PIRSR" id="PIRSR001365-2"/>
    </source>
</evidence>
<dbReference type="GO" id="GO:0019877">
    <property type="term" value="P:diaminopimelate biosynthetic process"/>
    <property type="evidence" value="ECO:0007669"/>
    <property type="project" value="UniProtKB-UniRule"/>
</dbReference>
<feature type="active site" description="Schiff-base intermediate with substrate" evidence="12 14">
    <location>
        <position position="158"/>
    </location>
</feature>
<dbReference type="PANTHER" id="PTHR12128:SF66">
    <property type="entry name" value="4-HYDROXY-2-OXOGLUTARATE ALDOLASE, MITOCHONDRIAL"/>
    <property type="match status" value="1"/>
</dbReference>
<evidence type="ECO:0000256" key="3">
    <source>
        <dbReference type="ARBA" id="ARBA00007592"/>
    </source>
</evidence>
<feature type="site" description="Part of a proton relay during catalysis" evidence="12">
    <location>
        <position position="43"/>
    </location>
</feature>
<dbReference type="InterPro" id="IPR013785">
    <property type="entry name" value="Aldolase_TIM"/>
</dbReference>
<dbReference type="NCBIfam" id="TIGR00674">
    <property type="entry name" value="dapA"/>
    <property type="match status" value="1"/>
</dbReference>
<accession>A0A7C0VB08</accession>
<evidence type="ECO:0000256" key="7">
    <source>
        <dbReference type="ARBA" id="ARBA00022915"/>
    </source>
</evidence>
<evidence type="ECO:0000256" key="4">
    <source>
        <dbReference type="ARBA" id="ARBA00012086"/>
    </source>
</evidence>
<comment type="subunit">
    <text evidence="12">Homotetramer; dimer of dimers.</text>
</comment>
<organism evidence="16">
    <name type="scientific">candidate division WOR-3 bacterium</name>
    <dbReference type="NCBI Taxonomy" id="2052148"/>
    <lineage>
        <taxon>Bacteria</taxon>
        <taxon>Bacteria division WOR-3</taxon>
    </lineage>
</organism>
<keyword evidence="10 12" id="KW-0704">Schiff base</keyword>
<evidence type="ECO:0000256" key="13">
    <source>
        <dbReference type="PIRNR" id="PIRNR001365"/>
    </source>
</evidence>
<reference evidence="16" key="1">
    <citation type="journal article" date="2020" name="mSystems">
        <title>Genome- and Community-Level Interaction Insights into Carbon Utilization and Element Cycling Functions of Hydrothermarchaeota in Hydrothermal Sediment.</title>
        <authorList>
            <person name="Zhou Z."/>
            <person name="Liu Y."/>
            <person name="Xu W."/>
            <person name="Pan J."/>
            <person name="Luo Z.H."/>
            <person name="Li M."/>
        </authorList>
    </citation>
    <scope>NUCLEOTIDE SEQUENCE [LARGE SCALE GENOMIC DNA]</scope>
    <source>
        <strain evidence="16">HyVt-102</strain>
    </source>
</reference>
<dbReference type="PANTHER" id="PTHR12128">
    <property type="entry name" value="DIHYDRODIPICOLINATE SYNTHASE"/>
    <property type="match status" value="1"/>
</dbReference>
<dbReference type="PRINTS" id="PR00146">
    <property type="entry name" value="DHPICSNTHASE"/>
</dbReference>
<comment type="pathway">
    <text evidence="2 12">Amino-acid biosynthesis; L-lysine biosynthesis via DAP pathway; (S)-tetrahydrodipicolinate from L-aspartate: step 3/4.</text>
</comment>
<dbReference type="Gene3D" id="3.20.20.70">
    <property type="entry name" value="Aldolase class I"/>
    <property type="match status" value="1"/>
</dbReference>
<feature type="site" description="Part of a proton relay during catalysis" evidence="12">
    <location>
        <position position="104"/>
    </location>
</feature>
<keyword evidence="5 12" id="KW-0963">Cytoplasm</keyword>
<dbReference type="SMART" id="SM01130">
    <property type="entry name" value="DHDPS"/>
    <property type="match status" value="1"/>
</dbReference>
<evidence type="ECO:0000256" key="2">
    <source>
        <dbReference type="ARBA" id="ARBA00005120"/>
    </source>
</evidence>
<dbReference type="Pfam" id="PF00701">
    <property type="entry name" value="DHDPS"/>
    <property type="match status" value="1"/>
</dbReference>
<dbReference type="PROSITE" id="PS00665">
    <property type="entry name" value="DHDPS_1"/>
    <property type="match status" value="1"/>
</dbReference>
<protein>
    <recommendedName>
        <fullName evidence="4 12">4-hydroxy-tetrahydrodipicolinate synthase</fullName>
        <shortName evidence="12">HTPA synthase</shortName>
        <ecNumber evidence="4 12">4.3.3.7</ecNumber>
    </recommendedName>
</protein>
<keyword evidence="8 12" id="KW-0457">Lysine biosynthesis</keyword>
<evidence type="ECO:0000256" key="1">
    <source>
        <dbReference type="ARBA" id="ARBA00003294"/>
    </source>
</evidence>
<dbReference type="UniPathway" id="UPA00034">
    <property type="reaction ID" value="UER00017"/>
</dbReference>
<evidence type="ECO:0000256" key="11">
    <source>
        <dbReference type="ARBA" id="ARBA00047836"/>
    </source>
</evidence>
<dbReference type="InterPro" id="IPR020625">
    <property type="entry name" value="Schiff_base-form_aldolases_AS"/>
</dbReference>
<evidence type="ECO:0000256" key="10">
    <source>
        <dbReference type="ARBA" id="ARBA00023270"/>
    </source>
</evidence>
<comment type="function">
    <text evidence="1 12">Catalyzes the condensation of (S)-aspartate-beta-semialdehyde [(S)-ASA] and pyruvate to 4-hydroxy-tetrahydrodipicolinate (HTPA).</text>
</comment>
<evidence type="ECO:0000256" key="9">
    <source>
        <dbReference type="ARBA" id="ARBA00023239"/>
    </source>
</evidence>
<keyword evidence="7 12" id="KW-0220">Diaminopimelate biosynthesis</keyword>
<dbReference type="EMBL" id="DQWE01000313">
    <property type="protein sequence ID" value="HDI83447.1"/>
    <property type="molecule type" value="Genomic_DNA"/>
</dbReference>
<dbReference type="GO" id="GO:0008840">
    <property type="term" value="F:4-hydroxy-tetrahydrodipicolinate synthase activity"/>
    <property type="evidence" value="ECO:0007669"/>
    <property type="project" value="UniProtKB-UniRule"/>
</dbReference>
<evidence type="ECO:0000256" key="5">
    <source>
        <dbReference type="ARBA" id="ARBA00022490"/>
    </source>
</evidence>
<comment type="subcellular location">
    <subcellularLocation>
        <location evidence="12">Cytoplasm</location>
    </subcellularLocation>
</comment>
<evidence type="ECO:0000256" key="14">
    <source>
        <dbReference type="PIRSR" id="PIRSR001365-1"/>
    </source>
</evidence>
<dbReference type="PIRSF" id="PIRSF001365">
    <property type="entry name" value="DHDPS"/>
    <property type="match status" value="1"/>
</dbReference>
<comment type="caution">
    <text evidence="16">The sequence shown here is derived from an EMBL/GenBank/DDBJ whole genome shotgun (WGS) entry which is preliminary data.</text>
</comment>
<feature type="binding site" evidence="12 15">
    <location>
        <position position="44"/>
    </location>
    <ligand>
        <name>pyruvate</name>
        <dbReference type="ChEBI" id="CHEBI:15361"/>
    </ligand>
</feature>
<dbReference type="AlphaFoldDB" id="A0A7C0VB08"/>
<dbReference type="SUPFAM" id="SSF51569">
    <property type="entry name" value="Aldolase"/>
    <property type="match status" value="1"/>
</dbReference>
<evidence type="ECO:0000313" key="16">
    <source>
        <dbReference type="EMBL" id="HDI83447.1"/>
    </source>
</evidence>